<protein>
    <submittedName>
        <fullName evidence="4">Two-component response regulator</fullName>
    </submittedName>
</protein>
<reference evidence="4 5" key="1">
    <citation type="submission" date="2017-03" db="EMBL/GenBank/DDBJ databases">
        <authorList>
            <person name="Afonso C.L."/>
            <person name="Miller P.J."/>
            <person name="Scott M.A."/>
            <person name="Spackman E."/>
            <person name="Goraichik I."/>
            <person name="Dimitrov K.M."/>
            <person name="Suarez D.L."/>
            <person name="Swayne D.E."/>
        </authorList>
    </citation>
    <scope>NUCLEOTIDE SEQUENCE [LARGE SCALE GENOMIC DNA]</scope>
    <source>
        <strain evidence="4 5">CECT 7066</strain>
    </source>
</reference>
<evidence type="ECO:0000313" key="5">
    <source>
        <dbReference type="Proteomes" id="UP000193870"/>
    </source>
</evidence>
<evidence type="ECO:0000256" key="2">
    <source>
        <dbReference type="SAM" id="MobiDB-lite"/>
    </source>
</evidence>
<keyword evidence="5" id="KW-1185">Reference proteome</keyword>
<keyword evidence="1" id="KW-0597">Phosphoprotein</keyword>
<dbReference type="InterPro" id="IPR001789">
    <property type="entry name" value="Sig_transdc_resp-reg_receiver"/>
</dbReference>
<feature type="domain" description="Response regulatory" evidence="3">
    <location>
        <begin position="45"/>
        <end position="156"/>
    </location>
</feature>
<dbReference type="GO" id="GO:0000160">
    <property type="term" value="P:phosphorelay signal transduction system"/>
    <property type="evidence" value="ECO:0007669"/>
    <property type="project" value="InterPro"/>
</dbReference>
<evidence type="ECO:0000313" key="4">
    <source>
        <dbReference type="EMBL" id="SLN13987.1"/>
    </source>
</evidence>
<dbReference type="InterPro" id="IPR011006">
    <property type="entry name" value="CheY-like_superfamily"/>
</dbReference>
<dbReference type="AlphaFoldDB" id="A0A1Y5RC61"/>
<dbReference type="SMART" id="SM00448">
    <property type="entry name" value="REC"/>
    <property type="match status" value="1"/>
</dbReference>
<evidence type="ECO:0000259" key="3">
    <source>
        <dbReference type="PROSITE" id="PS50110"/>
    </source>
</evidence>
<name>A0A1Y5RC61_9RHOB</name>
<gene>
    <name evidence="4" type="ORF">PAM7066_00226</name>
</gene>
<organism evidence="4 5">
    <name type="scientific">Palleronia marisminoris</name>
    <dbReference type="NCBI Taxonomy" id="315423"/>
    <lineage>
        <taxon>Bacteria</taxon>
        <taxon>Pseudomonadati</taxon>
        <taxon>Pseudomonadota</taxon>
        <taxon>Alphaproteobacteria</taxon>
        <taxon>Rhodobacterales</taxon>
        <taxon>Roseobacteraceae</taxon>
        <taxon>Palleronia</taxon>
    </lineage>
</organism>
<dbReference type="Gene3D" id="3.40.50.2300">
    <property type="match status" value="1"/>
</dbReference>
<accession>A0A1Y5RC61</accession>
<dbReference type="Proteomes" id="UP000193870">
    <property type="component" value="Unassembled WGS sequence"/>
</dbReference>
<sequence>MSSLDRDQSEYDGGGAADRPTAEATGRIGTPKRPGTIAEPLKGMAVLIVEDEAIINLDLAMTAEAFGARMIVSAHSLEEARGALEMGQFDIAVLDLSLPDGDSMPLAEELHGNGVRIYFYSGDEERTDILDRFPGAGFVMKPATESAWSDVFAGLVGSDG</sequence>
<dbReference type="PROSITE" id="PS50110">
    <property type="entry name" value="RESPONSE_REGULATORY"/>
    <property type="match status" value="1"/>
</dbReference>
<dbReference type="STRING" id="315423.SAMN04488020_101224"/>
<dbReference type="EMBL" id="FWFV01000001">
    <property type="protein sequence ID" value="SLN13987.1"/>
    <property type="molecule type" value="Genomic_DNA"/>
</dbReference>
<feature type="region of interest" description="Disordered" evidence="2">
    <location>
        <begin position="1"/>
        <end position="36"/>
    </location>
</feature>
<evidence type="ECO:0000256" key="1">
    <source>
        <dbReference type="PROSITE-ProRule" id="PRU00169"/>
    </source>
</evidence>
<feature type="modified residue" description="4-aspartylphosphate" evidence="1">
    <location>
        <position position="95"/>
    </location>
</feature>
<dbReference type="SUPFAM" id="SSF52172">
    <property type="entry name" value="CheY-like"/>
    <property type="match status" value="1"/>
</dbReference>
<proteinExistence type="predicted"/>
<dbReference type="Pfam" id="PF00072">
    <property type="entry name" value="Response_reg"/>
    <property type="match status" value="1"/>
</dbReference>
<dbReference type="OrthoDB" id="582170at2"/>